<evidence type="ECO:0000313" key="2">
    <source>
        <dbReference type="Proteomes" id="UP000284842"/>
    </source>
</evidence>
<evidence type="ECO:0000313" key="1">
    <source>
        <dbReference type="EMBL" id="PPQ74798.1"/>
    </source>
</evidence>
<organism evidence="1 2">
    <name type="scientific">Panaeolus cyanescens</name>
    <dbReference type="NCBI Taxonomy" id="181874"/>
    <lineage>
        <taxon>Eukaryota</taxon>
        <taxon>Fungi</taxon>
        <taxon>Dikarya</taxon>
        <taxon>Basidiomycota</taxon>
        <taxon>Agaricomycotina</taxon>
        <taxon>Agaricomycetes</taxon>
        <taxon>Agaricomycetidae</taxon>
        <taxon>Agaricales</taxon>
        <taxon>Agaricineae</taxon>
        <taxon>Galeropsidaceae</taxon>
        <taxon>Panaeolus</taxon>
    </lineage>
</organism>
<evidence type="ECO:0008006" key="3">
    <source>
        <dbReference type="Google" id="ProtNLM"/>
    </source>
</evidence>
<name>A0A409W8G7_9AGAR</name>
<sequence length="719" mass="81157">MPVSPSPSLRQIAFEGFCNKLKVAQTLTRLPSDIYPRRKTITDLPAELITIIFIYFVNPSCSDDRDSSDDRISVLTPHPLSRPTLLSHICHSWRIIAIQTAILWSSICIKGTYNITAISTWLTRSKTKPLSLHISNLSPTSPHSSLMHLLYTHISRWRNVSFSLPTPSLTTHLLNTIIPTMDVSPAPHLQVLDLPTLTWDLTNIFDLATLIHLTRFPHRTIRRFSFTQTLTAFLQNMDIMPPTPLPRPSFIWDTLHELILGETHIIAVRSHLSFCSSLRCLTIRSLAIPPDLNTIPNTPITVPHLHTLHLGPMTTNINLLFDALTITAPNLTSLILYEITDVNITGAELGNRLHLFIESTGCHLQTLYIGRMCETFTQRDIEELIRTPVLLDISNFSLLQMSSNFKLPSGMPFPADPKADPNLDHNLQGRGGRVMQTSESGQVIWNLTDRTHQALLQRLVFFPHRTLRRFLFGQRPGVNINVARIQNHPRISTSIWDTVHNLIITQAEIEVVRSHLLFCTNLTSLTIQSLGIPADLTNIRNRSIIVPNLRTLNLGPMSANFDSVFDALSITAPNLKTLIAYEVIDTAITGATLGNRLQLFIEDTQCQLNTLYIGRMGQNFTQGHIEELMRTPVLHDIPNFSICVVEEACQPRKRYLEFLKTRLLQLGMNVNLDSVYATRDMERGVCYLGWGVLDHASYFGHESHDAYPFIINAPKHAQS</sequence>
<dbReference type="Proteomes" id="UP000284842">
    <property type="component" value="Unassembled WGS sequence"/>
</dbReference>
<dbReference type="InParanoid" id="A0A409W8G7"/>
<accession>A0A409W8G7</accession>
<gene>
    <name evidence="1" type="ORF">CVT24_003667</name>
</gene>
<dbReference type="AlphaFoldDB" id="A0A409W8G7"/>
<comment type="caution">
    <text evidence="1">The sequence shown here is derived from an EMBL/GenBank/DDBJ whole genome shotgun (WGS) entry which is preliminary data.</text>
</comment>
<reference evidence="1 2" key="1">
    <citation type="journal article" date="2018" name="Evol. Lett.">
        <title>Horizontal gene cluster transfer increased hallucinogenic mushroom diversity.</title>
        <authorList>
            <person name="Reynolds H.T."/>
            <person name="Vijayakumar V."/>
            <person name="Gluck-Thaler E."/>
            <person name="Korotkin H.B."/>
            <person name="Matheny P.B."/>
            <person name="Slot J.C."/>
        </authorList>
    </citation>
    <scope>NUCLEOTIDE SEQUENCE [LARGE SCALE GENOMIC DNA]</scope>
    <source>
        <strain evidence="1 2">2629</strain>
    </source>
</reference>
<keyword evidence="2" id="KW-1185">Reference proteome</keyword>
<proteinExistence type="predicted"/>
<protein>
    <recommendedName>
        <fullName evidence="3">F-box domain-containing protein</fullName>
    </recommendedName>
</protein>
<dbReference type="EMBL" id="NHTK01005725">
    <property type="protein sequence ID" value="PPQ74798.1"/>
    <property type="molecule type" value="Genomic_DNA"/>
</dbReference>
<dbReference type="OrthoDB" id="3217549at2759"/>